<accession>A0A834WL91</accession>
<reference evidence="1" key="1">
    <citation type="submission" date="2020-09" db="EMBL/GenBank/DDBJ databases">
        <title>Genome-Enabled Discovery of Anthraquinone Biosynthesis in Senna tora.</title>
        <authorList>
            <person name="Kang S.-H."/>
            <person name="Pandey R.P."/>
            <person name="Lee C.-M."/>
            <person name="Sim J.-S."/>
            <person name="Jeong J.-T."/>
            <person name="Choi B.-S."/>
            <person name="Jung M."/>
            <person name="Ginzburg D."/>
            <person name="Zhao K."/>
            <person name="Won S.Y."/>
            <person name="Oh T.-J."/>
            <person name="Yu Y."/>
            <person name="Kim N.-H."/>
            <person name="Lee O.R."/>
            <person name="Lee T.-H."/>
            <person name="Bashyal P."/>
            <person name="Kim T.-S."/>
            <person name="Lee W.-H."/>
            <person name="Kawkins C."/>
            <person name="Kim C.-K."/>
            <person name="Kim J.S."/>
            <person name="Ahn B.O."/>
            <person name="Rhee S.Y."/>
            <person name="Sohng J.K."/>
        </authorList>
    </citation>
    <scope>NUCLEOTIDE SEQUENCE</scope>
    <source>
        <tissue evidence="1">Leaf</tissue>
    </source>
</reference>
<organism evidence="1 2">
    <name type="scientific">Senna tora</name>
    <dbReference type="NCBI Taxonomy" id="362788"/>
    <lineage>
        <taxon>Eukaryota</taxon>
        <taxon>Viridiplantae</taxon>
        <taxon>Streptophyta</taxon>
        <taxon>Embryophyta</taxon>
        <taxon>Tracheophyta</taxon>
        <taxon>Spermatophyta</taxon>
        <taxon>Magnoliopsida</taxon>
        <taxon>eudicotyledons</taxon>
        <taxon>Gunneridae</taxon>
        <taxon>Pentapetalae</taxon>
        <taxon>rosids</taxon>
        <taxon>fabids</taxon>
        <taxon>Fabales</taxon>
        <taxon>Fabaceae</taxon>
        <taxon>Caesalpinioideae</taxon>
        <taxon>Cassia clade</taxon>
        <taxon>Senna</taxon>
    </lineage>
</organism>
<name>A0A834WL91_9FABA</name>
<dbReference type="EMBL" id="JAAIUW010000006">
    <property type="protein sequence ID" value="KAF7827152.1"/>
    <property type="molecule type" value="Genomic_DNA"/>
</dbReference>
<proteinExistence type="predicted"/>
<evidence type="ECO:0000313" key="1">
    <source>
        <dbReference type="EMBL" id="KAF7827152.1"/>
    </source>
</evidence>
<sequence>MGVVFDCFEWMFSSNESRRIGTKWRDMARVDGRDERWLRTLFFNHGYNIFFLCESQAVWMRQEWME</sequence>
<keyword evidence="2" id="KW-1185">Reference proteome</keyword>
<comment type="caution">
    <text evidence="1">The sequence shown here is derived from an EMBL/GenBank/DDBJ whole genome shotgun (WGS) entry which is preliminary data.</text>
</comment>
<evidence type="ECO:0000313" key="2">
    <source>
        <dbReference type="Proteomes" id="UP000634136"/>
    </source>
</evidence>
<dbReference type="Proteomes" id="UP000634136">
    <property type="component" value="Unassembled WGS sequence"/>
</dbReference>
<gene>
    <name evidence="1" type="ORF">G2W53_018316</name>
</gene>
<dbReference type="AlphaFoldDB" id="A0A834WL91"/>
<protein>
    <submittedName>
        <fullName evidence="1">Uncharacterized protein</fullName>
    </submittedName>
</protein>